<feature type="region of interest" description="Disordered" evidence="1">
    <location>
        <begin position="447"/>
        <end position="586"/>
    </location>
</feature>
<feature type="compositionally biased region" description="Polar residues" evidence="1">
    <location>
        <begin position="365"/>
        <end position="385"/>
    </location>
</feature>
<gene>
    <name evidence="2" type="ordered locus">Cd36_16850</name>
    <name evidence="3" type="ORF">CD36_16850</name>
</gene>
<evidence type="ECO:0000313" key="3">
    <source>
        <dbReference type="EMBL" id="CAX43464.1"/>
    </source>
</evidence>
<feature type="compositionally biased region" description="Low complexity" evidence="1">
    <location>
        <begin position="494"/>
        <end position="509"/>
    </location>
</feature>
<sequence>MSTQIAQGKSKDDLSIPTTNLTSIPLDSDRRTRSTSPVKNRYSLPATVSDYRLPTIPKIDDDIKSIISSSSSSNQERLRQAAKLPMAKKLHIIASNSNSPNNGGKYTIPIPFTLKLPPKLSSVNTTRETSTPSSVVSSPHGSRAGSPTRSTESSRSNSPSKPKQTKLVFTRNGYEKLDSSSDSDCEDVENSLLNMSLQYQEDLNKRIALSKRAVPPPSVSTNNSKFASKAFLSRNTDELSIIEEVSNCGSRHSSVLSKLNSAKAESDAQTQKVQQQKPVVTPIKVPEAKQIQTLISPFNNPKNKDHKSNQQEKSLPNLPTKDTTTPKQETVTFNKKKTPGPIRVTAPKLKTHQYNKSLPDIPIHRSTTSGPNKSQVPKSQRETNLNRLTYASDPNKVLKVHKRSFSDESHVSSVSSFSSVGDFMHIARLETMSPPAEKLRFFNMNHGNNQKQLKIQPINIDSKSKNEKSEKSKKLEKNDTRTLLIPPQNIRNVSSSSTSSFQSQGTSSSWDSLQKSIDITLGSRPEEETINKKSIKPTPKSTKILGDNNVSDDGSWSDTSESASDDDEEEEDNNNSNQTIEDYEHTKPLNIHKEVSNDQKDLNFIDVNNRGLDRDFYFPNTFENSTNSQEVKDRVPQEVNRKARHSFYSSNGQIEIPDLSDKRFPDEYSSIAPSSYNGTTFSEIRTEISVSDVDDESNTNLKVGVPGKDAIKHLKQQYSALGDDSDADYASNITSLYGGGGVLDKDHLKLAPIQPQLECNLLLPGRSSPAKHTRHKSMFNINFGLGESNNNSAHTRNKSVDILSEMTTFGKQQLGVNSGNHLSRDYSDKSNESKSKMIIEQPVAPLVITRKPSSGNNQSDNNVSNNKQQEQNQEQEEILNIKVAEPPKKVDYAVDFKESNSQDDDFGTQFVTPRIGSRSIDTENGPNVGAITKSLKPKTRSIASNEDDSDTETESVVIDLTKDKYDIVHVIGRKDSTRSYKSTTETINGKDVEVVIVEDEDEENESDENYDELMSIYSKYRNNSWLFRNNSAASSTASFSSNSSSAVTQKQRVIPPSIQTPKHPRDLNIKRTSGSVASSSMASYKSKRISPPAKTPSLTNNNSKITNDKVQRKESQSRRKSMPALESHYFDYASNDQYDFNTFMQQRRTSEKEM</sequence>
<feature type="compositionally biased region" description="Low complexity" evidence="1">
    <location>
        <begin position="1036"/>
        <end position="1046"/>
    </location>
</feature>
<dbReference type="Proteomes" id="UP000002605">
    <property type="component" value="Chromosome 2"/>
</dbReference>
<evidence type="ECO:0000256" key="1">
    <source>
        <dbReference type="SAM" id="MobiDB-lite"/>
    </source>
</evidence>
<dbReference type="CGD" id="CAL0000159227">
    <property type="gene designation" value="Cd36_16850"/>
</dbReference>
<dbReference type="EMBL" id="FM992689">
    <property type="protein sequence ID" value="CAX43464.1"/>
    <property type="molecule type" value="Genomic_DNA"/>
</dbReference>
<dbReference type="KEGG" id="cdu:CD36_16850"/>
<evidence type="ECO:0000313" key="2">
    <source>
        <dbReference type="CGD" id="CAL0000159227"/>
    </source>
</evidence>
<reference evidence="3 4" key="1">
    <citation type="journal article" date="2009" name="Genome Res.">
        <title>Comparative genomics of the fungal pathogens Candida dubliniensis and Candida albicans.</title>
        <authorList>
            <person name="Jackson A.P."/>
            <person name="Gamble J.A."/>
            <person name="Yeomans T."/>
            <person name="Moran G.P."/>
            <person name="Saunders D."/>
            <person name="Harris D."/>
            <person name="Aslett M."/>
            <person name="Barrell J.F."/>
            <person name="Butler G."/>
            <person name="Citiulo F."/>
            <person name="Coleman D.C."/>
            <person name="de Groot P.W.J."/>
            <person name="Goodwin T.J."/>
            <person name="Quail M.A."/>
            <person name="McQuillan J."/>
            <person name="Munro C.A."/>
            <person name="Pain A."/>
            <person name="Poulter R.T."/>
            <person name="Rajandream M.A."/>
            <person name="Renauld H."/>
            <person name="Spiering M.J."/>
            <person name="Tivey A."/>
            <person name="Gow N.A.R."/>
            <person name="Barrell B."/>
            <person name="Sullivan D.J."/>
            <person name="Berriman M."/>
        </authorList>
    </citation>
    <scope>NUCLEOTIDE SEQUENCE [LARGE SCALE GENOMIC DNA]</scope>
    <source>
        <strain evidence="4">CD36 / ATCC MYA-646 / CBS 7987 / NCPF 3949 / NRRL Y-17841</strain>
    </source>
</reference>
<feature type="compositionally biased region" description="Acidic residues" evidence="1">
    <location>
        <begin position="563"/>
        <end position="573"/>
    </location>
</feature>
<feature type="region of interest" description="Disordered" evidence="1">
    <location>
        <begin position="813"/>
        <end position="874"/>
    </location>
</feature>
<dbReference type="AlphaFoldDB" id="B9WAP4"/>
<feature type="region of interest" description="Disordered" evidence="1">
    <location>
        <begin position="294"/>
        <end position="343"/>
    </location>
</feature>
<dbReference type="eggNOG" id="ENOG502RPQY">
    <property type="taxonomic scope" value="Eukaryota"/>
</dbReference>
<feature type="region of interest" description="Disordered" evidence="1">
    <location>
        <begin position="1"/>
        <end position="45"/>
    </location>
</feature>
<feature type="region of interest" description="Disordered" evidence="1">
    <location>
        <begin position="358"/>
        <end position="385"/>
    </location>
</feature>
<evidence type="ECO:0000313" key="4">
    <source>
        <dbReference type="Proteomes" id="UP000002605"/>
    </source>
</evidence>
<dbReference type="RefSeq" id="XP_002418164.1">
    <property type="nucleotide sequence ID" value="XM_002418119.1"/>
</dbReference>
<feature type="compositionally biased region" description="Polar residues" evidence="1">
    <location>
        <begin position="320"/>
        <end position="333"/>
    </location>
</feature>
<feature type="region of interest" description="Disordered" evidence="1">
    <location>
        <begin position="1036"/>
        <end position="1125"/>
    </location>
</feature>
<feature type="compositionally biased region" description="Basic and acidic residues" evidence="1">
    <location>
        <begin position="822"/>
        <end position="837"/>
    </location>
</feature>
<keyword evidence="4" id="KW-1185">Reference proteome</keyword>
<feature type="compositionally biased region" description="Low complexity" evidence="1">
    <location>
        <begin position="853"/>
        <end position="872"/>
    </location>
</feature>
<feature type="region of interest" description="Disordered" evidence="1">
    <location>
        <begin position="121"/>
        <end position="168"/>
    </location>
</feature>
<organism evidence="3 4">
    <name type="scientific">Candida dubliniensis (strain CD36 / ATCC MYA-646 / CBS 7987 / NCPF 3949 / NRRL Y-17841)</name>
    <name type="common">Yeast</name>
    <dbReference type="NCBI Taxonomy" id="573826"/>
    <lineage>
        <taxon>Eukaryota</taxon>
        <taxon>Fungi</taxon>
        <taxon>Dikarya</taxon>
        <taxon>Ascomycota</taxon>
        <taxon>Saccharomycotina</taxon>
        <taxon>Pichiomycetes</taxon>
        <taxon>Debaryomycetaceae</taxon>
        <taxon>Candida/Lodderomyces clade</taxon>
        <taxon>Candida</taxon>
    </lineage>
</organism>
<dbReference type="OrthoDB" id="4089867at2759"/>
<dbReference type="HOGENOM" id="CLU_292392_0_0_1"/>
<feature type="compositionally biased region" description="Low complexity" evidence="1">
    <location>
        <begin position="129"/>
        <end position="139"/>
    </location>
</feature>
<feature type="compositionally biased region" description="Low complexity" evidence="1">
    <location>
        <begin position="1073"/>
        <end position="1084"/>
    </location>
</feature>
<dbReference type="VEuPathDB" id="FungiDB:CD36_16850"/>
<feature type="compositionally biased region" description="Polar residues" evidence="1">
    <location>
        <begin position="1096"/>
        <end position="1105"/>
    </location>
</feature>
<feature type="compositionally biased region" description="Basic and acidic residues" evidence="1">
    <location>
        <begin position="1106"/>
        <end position="1117"/>
    </location>
</feature>
<name>B9WAP4_CANDC</name>
<feature type="compositionally biased region" description="Polar residues" evidence="1">
    <location>
        <begin position="16"/>
        <end position="25"/>
    </location>
</feature>
<protein>
    <submittedName>
        <fullName evidence="3">Uncharacterized protein</fullName>
    </submittedName>
</protein>
<proteinExistence type="predicted"/>
<accession>B9WAP4</accession>
<dbReference type="GeneID" id="8045728"/>
<feature type="compositionally biased region" description="Low complexity" evidence="1">
    <location>
        <begin position="146"/>
        <end position="160"/>
    </location>
</feature>
<feature type="compositionally biased region" description="Basic and acidic residues" evidence="1">
    <location>
        <begin position="462"/>
        <end position="480"/>
    </location>
</feature>